<evidence type="ECO:0000259" key="2">
    <source>
        <dbReference type="Pfam" id="PF00501"/>
    </source>
</evidence>
<name>A0A2S6CEJ3_9PEZI</name>
<evidence type="ECO:0000256" key="1">
    <source>
        <dbReference type="SAM" id="MobiDB-lite"/>
    </source>
</evidence>
<dbReference type="PANTHER" id="PTHR24096">
    <property type="entry name" value="LONG-CHAIN-FATTY-ACID--COA LIGASE"/>
    <property type="match status" value="1"/>
</dbReference>
<dbReference type="GO" id="GO:0006633">
    <property type="term" value="P:fatty acid biosynthetic process"/>
    <property type="evidence" value="ECO:0007669"/>
    <property type="project" value="TreeGrafter"/>
</dbReference>
<evidence type="ECO:0008006" key="7">
    <source>
        <dbReference type="Google" id="ProtNLM"/>
    </source>
</evidence>
<dbReference type="OrthoDB" id="10253869at2759"/>
<proteinExistence type="predicted"/>
<dbReference type="InterPro" id="IPR000873">
    <property type="entry name" value="AMP-dep_synth/lig_dom"/>
</dbReference>
<dbReference type="GO" id="GO:0031957">
    <property type="term" value="F:very long-chain fatty acid-CoA ligase activity"/>
    <property type="evidence" value="ECO:0007669"/>
    <property type="project" value="TreeGrafter"/>
</dbReference>
<feature type="domain" description="Thioesterase" evidence="4">
    <location>
        <begin position="695"/>
        <end position="794"/>
    </location>
</feature>
<dbReference type="InterPro" id="IPR036736">
    <property type="entry name" value="ACP-like_sf"/>
</dbReference>
<dbReference type="InterPro" id="IPR045851">
    <property type="entry name" value="AMP-bd_C_sf"/>
</dbReference>
<dbReference type="STRING" id="357750.A0A2S6CEJ3"/>
<dbReference type="EMBL" id="PNEN01000472">
    <property type="protein sequence ID" value="PPJ58141.1"/>
    <property type="molecule type" value="Genomic_DNA"/>
</dbReference>
<sequence>MASTVQTLFDLLRRSAESGTDAGIVAYPLHNTVEARRITYSQLFPECRGKASLLARQRGFTRGSIVLLHFTDHLDNIIWFWTVLLAGCVPALSSPLPNDLDQRRQHLDHLNKLFDQPICLTRQTTFSDFAVCPSLSLLAIDAIEAESSISNKHIDLLPIPTPHPSSLAALMLTSGSTGNAKAVELTHHRILASIAGKDSITNLHNNKNSPPISLLNWIGLDHVAALTETHLLAMYRNLNQIHIPPPDIVSDPLLLLRMITKHRVARTVAPNFLLAALLKAVEQADANDLKGIDLSTLTQFVSGGEANPVKLCIKVDQVLRRFGAKRGVLQPAFGMTETCAGCTYNVECPEMDVESGMDFASLGKPVAGFEVRVVVVGGGEEDEDSAEQLGRRGILQIRGPMVFSRYYNNATATAEAFTEDGWFDTGDEAIIDGAGRLHLVGRIKDQIRINGVSIMASDLESQLNALSLSGAQDGFFAAFGYRPTPTSNESLAVLYLPTWTEDDIQRQATNSAIVRSVMRSHGIAPYVLPVDHTILQKSTLGKLSRGKLRRALEQGKLSFYEQANAAKTSSVAVEPRNELEARLLRIFREALEHSLDLSTLDIVTPWFNLGVTSIPLIRLKRKIELGMGLAEVPLVKLLKCSTIEELAMELQPRRRRDSVRDVDVDVEEEEEEEEEAPSTAYDPVVKLRTQGSKAPLWLFHPGVGEVLVFINMAQEVTDRPVFALRARGFNPGETFFHSIEEAVDTYYRAIKKEQPHGPYALAGYSYGAMLAFETAKRLNHDGNGDQVPFLASFNLPPHIKFRMRQLDWRACALHLGHFLGLLHDPDLDDTPGGTGPADHASTVKAIFDNAPPQRLGELSLTRANFQHWAHLAHQMQSMARDYQPGGRVSRMDVFYCHPLAVVAQSKQEWLDNHLSGWNDFSSDVRCHEVGGEHYTMIDTDHVQAFMKTFTKALSDRGV</sequence>
<dbReference type="Proteomes" id="UP000237631">
    <property type="component" value="Unassembled WGS sequence"/>
</dbReference>
<accession>A0A2S6CEJ3</accession>
<dbReference type="Gene3D" id="3.40.50.12780">
    <property type="entry name" value="N-terminal domain of ligase-like"/>
    <property type="match status" value="1"/>
</dbReference>
<dbReference type="SUPFAM" id="SSF47336">
    <property type="entry name" value="ACP-like"/>
    <property type="match status" value="1"/>
</dbReference>
<dbReference type="Gene3D" id="3.40.50.1820">
    <property type="entry name" value="alpha/beta hydrolase"/>
    <property type="match status" value="1"/>
</dbReference>
<dbReference type="Pfam" id="PF00550">
    <property type="entry name" value="PP-binding"/>
    <property type="match status" value="1"/>
</dbReference>
<dbReference type="PANTHER" id="PTHR24096:SF267">
    <property type="entry name" value="MALONATE--COA LIGASE ACSF3, MITOCHONDRIAL"/>
    <property type="match status" value="1"/>
</dbReference>
<keyword evidence="6" id="KW-1185">Reference proteome</keyword>
<dbReference type="Gene3D" id="1.10.1200.10">
    <property type="entry name" value="ACP-like"/>
    <property type="match status" value="1"/>
</dbReference>
<feature type="region of interest" description="Disordered" evidence="1">
    <location>
        <begin position="658"/>
        <end position="681"/>
    </location>
</feature>
<evidence type="ECO:0000259" key="3">
    <source>
        <dbReference type="Pfam" id="PF00550"/>
    </source>
</evidence>
<dbReference type="InterPro" id="IPR042099">
    <property type="entry name" value="ANL_N_sf"/>
</dbReference>
<dbReference type="InterPro" id="IPR029058">
    <property type="entry name" value="AB_hydrolase_fold"/>
</dbReference>
<dbReference type="Gene3D" id="3.30.300.30">
    <property type="match status" value="1"/>
</dbReference>
<organism evidence="5 6">
    <name type="scientific">Cercospora berteroae</name>
    <dbReference type="NCBI Taxonomy" id="357750"/>
    <lineage>
        <taxon>Eukaryota</taxon>
        <taxon>Fungi</taxon>
        <taxon>Dikarya</taxon>
        <taxon>Ascomycota</taxon>
        <taxon>Pezizomycotina</taxon>
        <taxon>Dothideomycetes</taxon>
        <taxon>Dothideomycetidae</taxon>
        <taxon>Mycosphaerellales</taxon>
        <taxon>Mycosphaerellaceae</taxon>
        <taxon>Cercospora</taxon>
    </lineage>
</organism>
<evidence type="ECO:0000313" key="5">
    <source>
        <dbReference type="EMBL" id="PPJ58141.1"/>
    </source>
</evidence>
<dbReference type="InterPro" id="IPR020845">
    <property type="entry name" value="AMP-binding_CS"/>
</dbReference>
<dbReference type="SUPFAM" id="SSF56801">
    <property type="entry name" value="Acetyl-CoA synthetase-like"/>
    <property type="match status" value="1"/>
</dbReference>
<dbReference type="InterPro" id="IPR009081">
    <property type="entry name" value="PP-bd_ACP"/>
</dbReference>
<comment type="caution">
    <text evidence="5">The sequence shown here is derived from an EMBL/GenBank/DDBJ whole genome shotgun (WGS) entry which is preliminary data.</text>
</comment>
<evidence type="ECO:0000259" key="4">
    <source>
        <dbReference type="Pfam" id="PF00975"/>
    </source>
</evidence>
<reference evidence="6" key="1">
    <citation type="journal article" date="2017" name="bioRxiv">
        <title>Conservation of a gene cluster reveals novel cercosporin biosynthetic mechanisms and extends production to the genus Colletotrichum.</title>
        <authorList>
            <person name="de Jonge R."/>
            <person name="Ebert M.K."/>
            <person name="Huitt-Roehl C.R."/>
            <person name="Pal P."/>
            <person name="Suttle J.C."/>
            <person name="Spanner R.E."/>
            <person name="Neubauer J.D."/>
            <person name="Jurick W.M.II."/>
            <person name="Stott K.A."/>
            <person name="Secor G.A."/>
            <person name="Thomma B.P.H.J."/>
            <person name="Van de Peer Y."/>
            <person name="Townsend C.A."/>
            <person name="Bolton M.D."/>
        </authorList>
    </citation>
    <scope>NUCLEOTIDE SEQUENCE [LARGE SCALE GENOMIC DNA]</scope>
    <source>
        <strain evidence="6">CBS538.71</strain>
    </source>
</reference>
<dbReference type="Pfam" id="PF00975">
    <property type="entry name" value="Thioesterase"/>
    <property type="match status" value="1"/>
</dbReference>
<dbReference type="PROSITE" id="PS00455">
    <property type="entry name" value="AMP_BINDING"/>
    <property type="match status" value="1"/>
</dbReference>
<feature type="domain" description="Carrier" evidence="3">
    <location>
        <begin position="582"/>
        <end position="647"/>
    </location>
</feature>
<dbReference type="InterPro" id="IPR001031">
    <property type="entry name" value="Thioesterase"/>
</dbReference>
<feature type="domain" description="AMP-dependent synthetase/ligase" evidence="2">
    <location>
        <begin position="24"/>
        <end position="407"/>
    </location>
</feature>
<evidence type="ECO:0000313" key="6">
    <source>
        <dbReference type="Proteomes" id="UP000237631"/>
    </source>
</evidence>
<dbReference type="Pfam" id="PF00501">
    <property type="entry name" value="AMP-binding"/>
    <property type="match status" value="1"/>
</dbReference>
<protein>
    <recommendedName>
        <fullName evidence="7">Carrier domain-containing protein</fullName>
    </recommendedName>
</protein>
<dbReference type="AlphaFoldDB" id="A0A2S6CEJ3"/>
<dbReference type="SUPFAM" id="SSF53474">
    <property type="entry name" value="alpha/beta-Hydrolases"/>
    <property type="match status" value="1"/>
</dbReference>
<gene>
    <name evidence="5" type="ORF">CBER1_02561</name>
</gene>
<feature type="compositionally biased region" description="Acidic residues" evidence="1">
    <location>
        <begin position="664"/>
        <end position="676"/>
    </location>
</feature>